<dbReference type="InterPro" id="IPR032710">
    <property type="entry name" value="NTF2-like_dom_sf"/>
</dbReference>
<dbReference type="RefSeq" id="WP_179983712.1">
    <property type="nucleotide sequence ID" value="NZ_LR812090.1"/>
</dbReference>
<evidence type="ECO:0000259" key="1">
    <source>
        <dbReference type="Pfam" id="PF12680"/>
    </source>
</evidence>
<dbReference type="SUPFAM" id="SSF54427">
    <property type="entry name" value="NTF2-like"/>
    <property type="match status" value="1"/>
</dbReference>
<protein>
    <recommendedName>
        <fullName evidence="1">SnoaL-like domain-containing protein</fullName>
    </recommendedName>
</protein>
<dbReference type="Proteomes" id="UP000509458">
    <property type="component" value="Chromosome"/>
</dbReference>
<gene>
    <name evidence="2" type="ORF">ALFOR1_31303</name>
</gene>
<proteinExistence type="predicted"/>
<accession>A0A6T9Y2A2</accession>
<dbReference type="Gene3D" id="3.10.450.50">
    <property type="match status" value="1"/>
</dbReference>
<feature type="domain" description="SnoaL-like" evidence="1">
    <location>
        <begin position="9"/>
        <end position="103"/>
    </location>
</feature>
<dbReference type="EMBL" id="LR812090">
    <property type="protein sequence ID" value="CAB9494329.1"/>
    <property type="molecule type" value="Genomic_DNA"/>
</dbReference>
<evidence type="ECO:0000313" key="3">
    <source>
        <dbReference type="Proteomes" id="UP000509458"/>
    </source>
</evidence>
<evidence type="ECO:0000313" key="2">
    <source>
        <dbReference type="EMBL" id="CAB9494329.1"/>
    </source>
</evidence>
<dbReference type="InterPro" id="IPR037401">
    <property type="entry name" value="SnoaL-like"/>
</dbReference>
<dbReference type="AlphaFoldDB" id="A0A6T9Y2A2"/>
<organism evidence="2 3">
    <name type="scientific">Alteromonas macleodii</name>
    <name type="common">Pseudoalteromonas macleodii</name>
    <dbReference type="NCBI Taxonomy" id="28108"/>
    <lineage>
        <taxon>Bacteria</taxon>
        <taxon>Pseudomonadati</taxon>
        <taxon>Pseudomonadota</taxon>
        <taxon>Gammaproteobacteria</taxon>
        <taxon>Alteromonadales</taxon>
        <taxon>Alteromonadaceae</taxon>
        <taxon>Alteromonas/Salinimonas group</taxon>
        <taxon>Alteromonas</taxon>
    </lineage>
</organism>
<name>A0A6T9Y2A2_ALTMA</name>
<dbReference type="Pfam" id="PF12680">
    <property type="entry name" value="SnoaL_2"/>
    <property type="match status" value="1"/>
</dbReference>
<sequence>MNLVGNFIQYLNAYEKKNLDSISDMFSDDIALRDWKISVRGKSLAIDETRKNFANADSIEIHVLSTMANDNMVSGELKIVVDKAETLFVVDVLTFDEDGKITSIHAYLGRED</sequence>
<reference evidence="2 3" key="1">
    <citation type="submission" date="2020-06" db="EMBL/GenBank/DDBJ databases">
        <authorList>
            <person name="Duchaud E."/>
        </authorList>
    </citation>
    <scope>NUCLEOTIDE SEQUENCE [LARGE SCALE GENOMIC DNA]</scope>
    <source>
        <strain evidence="2">Alteromonas fortis</strain>
    </source>
</reference>